<evidence type="ECO:0000313" key="1">
    <source>
        <dbReference type="EMBL" id="AAA50366.1"/>
    </source>
</evidence>
<proteinExistence type="evidence at transcript level"/>
<dbReference type="AlphaFoldDB" id="Q17165"/>
<dbReference type="EMBL" id="U15097">
    <property type="protein sequence ID" value="AAA50366.1"/>
    <property type="molecule type" value="mRNA"/>
</dbReference>
<organism evidence="1">
    <name type="scientific">Brugia malayi</name>
    <name type="common">Filarial nematode worm</name>
    <dbReference type="NCBI Taxonomy" id="6279"/>
    <lineage>
        <taxon>Eukaryota</taxon>
        <taxon>Metazoa</taxon>
        <taxon>Ecdysozoa</taxon>
        <taxon>Nematoda</taxon>
        <taxon>Chromadorea</taxon>
        <taxon>Rhabditida</taxon>
        <taxon>Spirurina</taxon>
        <taxon>Spiruromorpha</taxon>
        <taxon>Filarioidea</taxon>
        <taxon>Onchocercidae</taxon>
        <taxon>Brugia</taxon>
    </lineage>
</organism>
<feature type="non-terminal residue" evidence="1">
    <location>
        <position position="1"/>
    </location>
</feature>
<protein>
    <submittedName>
        <fullName evidence="1">Uncharacterized protein</fullName>
    </submittedName>
</protein>
<name>Q17165_BRUMA</name>
<reference evidence="1" key="1">
    <citation type="submission" date="1994-09" db="EMBL/GenBank/DDBJ databases">
        <title>Brugia malayi cDNA clone (incomplete).</title>
        <authorList>
            <person name="Chandrashekar R."/>
            <person name="Curtis K.C."/>
            <person name="Weil G.J."/>
        </authorList>
    </citation>
    <scope>NUCLEOTIDE SEQUENCE</scope>
</reference>
<sequence>KLYSSVIVGSTIDVNFMFFKLLSINLSNVAI</sequence>
<accession>Q17165</accession>